<sequence length="144" mass="16852">MHPKLSQLVFDASENKEDEECSDVPILKVESECLEKVVEFLKHYEQEPLKEIKSPLEDNTFEGVVKQEWYRNFVQEVDSPMLFDLVTAANFMAIQPLLDLACLKVSCLLMGKSSEEIRIILNIPQMTPQEEEHARREHRWIFDD</sequence>
<dbReference type="Pfam" id="PF01466">
    <property type="entry name" value="Skp1"/>
    <property type="match status" value="1"/>
</dbReference>
<evidence type="ECO:0000256" key="3">
    <source>
        <dbReference type="PIRNR" id="PIRNR028729"/>
    </source>
</evidence>
<reference evidence="5 6" key="1">
    <citation type="journal article" date="2020" name="G3 (Bethesda)">
        <title>Improved Reference Genome for Cyclotella cryptica CCMP332, a Model for Cell Wall Morphogenesis, Salinity Adaptation, and Lipid Production in Diatoms (Bacillariophyta).</title>
        <authorList>
            <person name="Roberts W.R."/>
            <person name="Downey K.M."/>
            <person name="Ruck E.C."/>
            <person name="Traller J.C."/>
            <person name="Alverson A.J."/>
        </authorList>
    </citation>
    <scope>NUCLEOTIDE SEQUENCE [LARGE SCALE GENOMIC DNA]</scope>
    <source>
        <strain evidence="5 6">CCMP332</strain>
    </source>
</reference>
<comment type="caution">
    <text evidence="5">The sequence shown here is derived from an EMBL/GenBank/DDBJ whole genome shotgun (WGS) entry which is preliminary data.</text>
</comment>
<protein>
    <recommendedName>
        <fullName evidence="4">SKP1 component dimerisation domain-containing protein</fullName>
    </recommendedName>
</protein>
<dbReference type="EMBL" id="JABMIG020000126">
    <property type="protein sequence ID" value="KAL3790514.1"/>
    <property type="molecule type" value="Genomic_DNA"/>
</dbReference>
<dbReference type="SMART" id="SM00512">
    <property type="entry name" value="Skp1"/>
    <property type="match status" value="1"/>
</dbReference>
<evidence type="ECO:0000256" key="1">
    <source>
        <dbReference type="ARBA" id="ARBA00009993"/>
    </source>
</evidence>
<dbReference type="PANTHER" id="PTHR11165">
    <property type="entry name" value="SKP1"/>
    <property type="match status" value="1"/>
</dbReference>
<organism evidence="5 6">
    <name type="scientific">Cyclotella cryptica</name>
    <dbReference type="NCBI Taxonomy" id="29204"/>
    <lineage>
        <taxon>Eukaryota</taxon>
        <taxon>Sar</taxon>
        <taxon>Stramenopiles</taxon>
        <taxon>Ochrophyta</taxon>
        <taxon>Bacillariophyta</taxon>
        <taxon>Coscinodiscophyceae</taxon>
        <taxon>Thalassiosirophycidae</taxon>
        <taxon>Stephanodiscales</taxon>
        <taxon>Stephanodiscaceae</taxon>
        <taxon>Cyclotella</taxon>
    </lineage>
</organism>
<evidence type="ECO:0000313" key="5">
    <source>
        <dbReference type="EMBL" id="KAL3790514.1"/>
    </source>
</evidence>
<dbReference type="PIRSF" id="PIRSF028729">
    <property type="entry name" value="E3_ubiquit_lig_SCF_Skp"/>
    <property type="match status" value="1"/>
</dbReference>
<gene>
    <name evidence="5" type="ORF">HJC23_007663</name>
</gene>
<dbReference type="InterPro" id="IPR001232">
    <property type="entry name" value="SKP1-like"/>
</dbReference>
<evidence type="ECO:0000256" key="2">
    <source>
        <dbReference type="ARBA" id="ARBA00022786"/>
    </source>
</evidence>
<feature type="domain" description="SKP1 component dimerisation" evidence="4">
    <location>
        <begin position="95"/>
        <end position="141"/>
    </location>
</feature>
<accession>A0ABD3PSF7</accession>
<comment type="similarity">
    <text evidence="1 3">Belongs to the SKP1 family.</text>
</comment>
<keyword evidence="2 3" id="KW-0833">Ubl conjugation pathway</keyword>
<name>A0ABD3PSF7_9STRA</name>
<dbReference type="InterPro" id="IPR016897">
    <property type="entry name" value="SKP1"/>
</dbReference>
<dbReference type="InterPro" id="IPR011333">
    <property type="entry name" value="SKP1/BTB/POZ_sf"/>
</dbReference>
<dbReference type="Proteomes" id="UP001516023">
    <property type="component" value="Unassembled WGS sequence"/>
</dbReference>
<keyword evidence="6" id="KW-1185">Reference proteome</keyword>
<proteinExistence type="inferred from homology"/>
<dbReference type="AlphaFoldDB" id="A0ABD3PSF7"/>
<dbReference type="SUPFAM" id="SSF81382">
    <property type="entry name" value="Skp1 dimerisation domain-like"/>
    <property type="match status" value="1"/>
</dbReference>
<dbReference type="InterPro" id="IPR016072">
    <property type="entry name" value="Skp1_comp_dimer"/>
</dbReference>
<evidence type="ECO:0000259" key="4">
    <source>
        <dbReference type="Pfam" id="PF01466"/>
    </source>
</evidence>
<comment type="pathway">
    <text evidence="3">Protein modification; protein ubiquitination.</text>
</comment>
<dbReference type="Gene3D" id="3.30.710.10">
    <property type="entry name" value="Potassium Channel Kv1.1, Chain A"/>
    <property type="match status" value="1"/>
</dbReference>
<dbReference type="InterPro" id="IPR036296">
    <property type="entry name" value="SKP1-like_dim_sf"/>
</dbReference>
<evidence type="ECO:0000313" key="6">
    <source>
        <dbReference type="Proteomes" id="UP001516023"/>
    </source>
</evidence>